<dbReference type="Gramene" id="mRNA:HanXRQr2_Chr01g0044831">
    <property type="protein sequence ID" value="mRNA:HanXRQr2_Chr01g0044831"/>
    <property type="gene ID" value="HanXRQr2_Chr01g0044831"/>
</dbReference>
<keyword evidence="4" id="KW-1185">Reference proteome</keyword>
<feature type="compositionally biased region" description="Polar residues" evidence="1">
    <location>
        <begin position="56"/>
        <end position="75"/>
    </location>
</feature>
<gene>
    <name evidence="3" type="ORF">HannXRQ_Chr01g0030661</name>
    <name evidence="2" type="ORF">HanXRQr2_Chr01g0044831</name>
</gene>
<dbReference type="PANTHER" id="PTHR35099:SF2">
    <property type="entry name" value="OS02G0182700 PROTEIN"/>
    <property type="match status" value="1"/>
</dbReference>
<dbReference type="EMBL" id="CM007890">
    <property type="protein sequence ID" value="OTG38528.1"/>
    <property type="molecule type" value="Genomic_DNA"/>
</dbReference>
<evidence type="ECO:0000313" key="4">
    <source>
        <dbReference type="Proteomes" id="UP000215914"/>
    </source>
</evidence>
<evidence type="ECO:0000256" key="1">
    <source>
        <dbReference type="SAM" id="MobiDB-lite"/>
    </source>
</evidence>
<accession>A0A251VSJ1</accession>
<reference evidence="2 4" key="1">
    <citation type="journal article" date="2017" name="Nature">
        <title>The sunflower genome provides insights into oil metabolism, flowering and Asterid evolution.</title>
        <authorList>
            <person name="Badouin H."/>
            <person name="Gouzy J."/>
            <person name="Grassa C.J."/>
            <person name="Murat F."/>
            <person name="Staton S.E."/>
            <person name="Cottret L."/>
            <person name="Lelandais-Briere C."/>
            <person name="Owens G.L."/>
            <person name="Carrere S."/>
            <person name="Mayjonade B."/>
            <person name="Legrand L."/>
            <person name="Gill N."/>
            <person name="Kane N.C."/>
            <person name="Bowers J.E."/>
            <person name="Hubner S."/>
            <person name="Bellec A."/>
            <person name="Berard A."/>
            <person name="Berges H."/>
            <person name="Blanchet N."/>
            <person name="Boniface M.C."/>
            <person name="Brunel D."/>
            <person name="Catrice O."/>
            <person name="Chaidir N."/>
            <person name="Claudel C."/>
            <person name="Donnadieu C."/>
            <person name="Faraut T."/>
            <person name="Fievet G."/>
            <person name="Helmstetter N."/>
            <person name="King M."/>
            <person name="Knapp S.J."/>
            <person name="Lai Z."/>
            <person name="Le Paslier M.C."/>
            <person name="Lippi Y."/>
            <person name="Lorenzon L."/>
            <person name="Mandel J.R."/>
            <person name="Marage G."/>
            <person name="Marchand G."/>
            <person name="Marquand E."/>
            <person name="Bret-Mestries E."/>
            <person name="Morien E."/>
            <person name="Nambeesan S."/>
            <person name="Nguyen T."/>
            <person name="Pegot-Espagnet P."/>
            <person name="Pouilly N."/>
            <person name="Raftis F."/>
            <person name="Sallet E."/>
            <person name="Schiex T."/>
            <person name="Thomas J."/>
            <person name="Vandecasteele C."/>
            <person name="Vares D."/>
            <person name="Vear F."/>
            <person name="Vautrin S."/>
            <person name="Crespi M."/>
            <person name="Mangin B."/>
            <person name="Burke J.M."/>
            <person name="Salse J."/>
            <person name="Munos S."/>
            <person name="Vincourt P."/>
            <person name="Rieseberg L.H."/>
            <person name="Langlade N.B."/>
        </authorList>
    </citation>
    <scope>NUCLEOTIDE SEQUENCE [LARGE SCALE GENOMIC DNA]</scope>
    <source>
        <strain evidence="4">cv. SF193</strain>
        <tissue evidence="2">Leaves</tissue>
    </source>
</reference>
<organism evidence="3 4">
    <name type="scientific">Helianthus annuus</name>
    <name type="common">Common sunflower</name>
    <dbReference type="NCBI Taxonomy" id="4232"/>
    <lineage>
        <taxon>Eukaryota</taxon>
        <taxon>Viridiplantae</taxon>
        <taxon>Streptophyta</taxon>
        <taxon>Embryophyta</taxon>
        <taxon>Tracheophyta</taxon>
        <taxon>Spermatophyta</taxon>
        <taxon>Magnoliopsida</taxon>
        <taxon>eudicotyledons</taxon>
        <taxon>Gunneridae</taxon>
        <taxon>Pentapetalae</taxon>
        <taxon>asterids</taxon>
        <taxon>campanulids</taxon>
        <taxon>Asterales</taxon>
        <taxon>Asteraceae</taxon>
        <taxon>Asteroideae</taxon>
        <taxon>Heliantheae alliance</taxon>
        <taxon>Heliantheae</taxon>
        <taxon>Helianthus</taxon>
    </lineage>
</organism>
<dbReference type="Proteomes" id="UP000215914">
    <property type="component" value="Chromosome 1"/>
</dbReference>
<dbReference type="InParanoid" id="A0A251VSJ1"/>
<reference evidence="2" key="3">
    <citation type="submission" date="2020-06" db="EMBL/GenBank/DDBJ databases">
        <title>Helianthus annuus Genome sequencing and assembly Release 2.</title>
        <authorList>
            <person name="Gouzy J."/>
            <person name="Langlade N."/>
            <person name="Munos S."/>
        </authorList>
    </citation>
    <scope>NUCLEOTIDE SEQUENCE</scope>
    <source>
        <tissue evidence="2">Leaves</tissue>
    </source>
</reference>
<feature type="region of interest" description="Disordered" evidence="1">
    <location>
        <begin position="27"/>
        <end position="133"/>
    </location>
</feature>
<dbReference type="AlphaFoldDB" id="A0A251VSJ1"/>
<evidence type="ECO:0000313" key="2">
    <source>
        <dbReference type="EMBL" id="KAF5824045.1"/>
    </source>
</evidence>
<dbReference type="PANTHER" id="PTHR35099">
    <property type="entry name" value="OS02G0182700 PROTEIN"/>
    <property type="match status" value="1"/>
</dbReference>
<dbReference type="STRING" id="4232.A0A251VSJ1"/>
<proteinExistence type="predicted"/>
<name>A0A251VSJ1_HELAN</name>
<feature type="compositionally biased region" description="Basic and acidic residues" evidence="1">
    <location>
        <begin position="82"/>
        <end position="114"/>
    </location>
</feature>
<reference evidence="3" key="2">
    <citation type="submission" date="2017-02" db="EMBL/GenBank/DDBJ databases">
        <title>Sunflower complete genome.</title>
        <authorList>
            <person name="Langlade N."/>
            <person name="Munos S."/>
        </authorList>
    </citation>
    <scope>NUCLEOTIDE SEQUENCE [LARGE SCALE GENOMIC DNA]</scope>
    <source>
        <tissue evidence="3">Leaves</tissue>
    </source>
</reference>
<evidence type="ECO:0000313" key="3">
    <source>
        <dbReference type="EMBL" id="OTG38528.1"/>
    </source>
</evidence>
<sequence>MINEPWVAAAITTDALVADLLLHIKRSSSLPTPAPPLSVNPPGWGDHKSRSKPSAICNSTVGKGQQRRSPSTPFSWSDGYDESSRCSDHRSGKVVDLHEDPKRERESGSEVENMKRRRCMLPDLNETPAPVYE</sequence>
<protein>
    <submittedName>
        <fullName evidence="3">Uncharacterized protein</fullName>
    </submittedName>
</protein>
<dbReference type="EMBL" id="MNCJ02000316">
    <property type="protein sequence ID" value="KAF5824045.1"/>
    <property type="molecule type" value="Genomic_DNA"/>
</dbReference>
<dbReference type="OrthoDB" id="1696863at2759"/>